<feature type="non-terminal residue" evidence="2">
    <location>
        <position position="102"/>
    </location>
</feature>
<protein>
    <submittedName>
        <fullName evidence="2">Uncharacterized protein</fullName>
    </submittedName>
</protein>
<reference evidence="2 3" key="1">
    <citation type="submission" date="2015-01" db="EMBL/GenBank/DDBJ databases">
        <title>The Genome Sequence of Cryptococcus gattii CA1873.</title>
        <authorList>
            <consortium name="The Broad Institute Genomics Platform"/>
            <person name="Cuomo C."/>
            <person name="Litvintseva A."/>
            <person name="Chen Y."/>
            <person name="Heitman J."/>
            <person name="Sun S."/>
            <person name="Springer D."/>
            <person name="Dromer F."/>
            <person name="Young S."/>
            <person name="Zeng Q."/>
            <person name="Gargeya S."/>
            <person name="Abouelleil A."/>
            <person name="Alvarado L."/>
            <person name="Chapman S.B."/>
            <person name="Gainer-Dewar J."/>
            <person name="Goldberg J."/>
            <person name="Griggs A."/>
            <person name="Gujja S."/>
            <person name="Hansen M."/>
            <person name="Howarth C."/>
            <person name="Imamovic A."/>
            <person name="Larimer J."/>
            <person name="Murphy C."/>
            <person name="Naylor J."/>
            <person name="Pearson M."/>
            <person name="Priest M."/>
            <person name="Roberts A."/>
            <person name="Saif S."/>
            <person name="Shea T."/>
            <person name="Sykes S."/>
            <person name="Wortman J."/>
            <person name="Nusbaum C."/>
            <person name="Birren B."/>
        </authorList>
    </citation>
    <scope>NUCLEOTIDE SEQUENCE [LARGE SCALE GENOMIC DNA]</scope>
    <source>
        <strain evidence="2 3">CA1873</strain>
    </source>
</reference>
<keyword evidence="3" id="KW-1185">Reference proteome</keyword>
<organism evidence="2 3">
    <name type="scientific">Cryptococcus bacillisporus CA1873</name>
    <dbReference type="NCBI Taxonomy" id="1296111"/>
    <lineage>
        <taxon>Eukaryota</taxon>
        <taxon>Fungi</taxon>
        <taxon>Dikarya</taxon>
        <taxon>Basidiomycota</taxon>
        <taxon>Agaricomycotina</taxon>
        <taxon>Tremellomycetes</taxon>
        <taxon>Tremellales</taxon>
        <taxon>Cryptococcaceae</taxon>
        <taxon>Cryptococcus</taxon>
        <taxon>Cryptococcus gattii species complex</taxon>
    </lineage>
</organism>
<dbReference type="Proteomes" id="UP000053800">
    <property type="component" value="Unassembled WGS sequence"/>
</dbReference>
<feature type="region of interest" description="Disordered" evidence="1">
    <location>
        <begin position="45"/>
        <end position="70"/>
    </location>
</feature>
<evidence type="ECO:0000313" key="2">
    <source>
        <dbReference type="EMBL" id="KIR59043.1"/>
    </source>
</evidence>
<sequence length="102" mass="11427">MPPKGSTIHPPKPPADAPPTAASIQMKANSIGIGEYELPKTTLTKLAKGSLRRRTTKRSQGVAEPSQRQTLSRLSQRWISALQMRWFRLWNKNLPVCQIIPL</sequence>
<dbReference type="EMBL" id="KN848902">
    <property type="protein sequence ID" value="KIR59043.1"/>
    <property type="molecule type" value="Genomic_DNA"/>
</dbReference>
<gene>
    <name evidence="2" type="ORF">I314_05027</name>
</gene>
<proteinExistence type="predicted"/>
<evidence type="ECO:0000256" key="1">
    <source>
        <dbReference type="SAM" id="MobiDB-lite"/>
    </source>
</evidence>
<name>A0ABR5B640_CRYGA</name>
<feature type="region of interest" description="Disordered" evidence="1">
    <location>
        <begin position="1"/>
        <end position="21"/>
    </location>
</feature>
<evidence type="ECO:0000313" key="3">
    <source>
        <dbReference type="Proteomes" id="UP000053800"/>
    </source>
</evidence>
<accession>A0ABR5B640</accession>